<organism evidence="2 3">
    <name type="scientific">Halogeometricum luteum</name>
    <dbReference type="NCBI Taxonomy" id="2950537"/>
    <lineage>
        <taxon>Archaea</taxon>
        <taxon>Methanobacteriati</taxon>
        <taxon>Methanobacteriota</taxon>
        <taxon>Stenosarchaea group</taxon>
        <taxon>Halobacteria</taxon>
        <taxon>Halobacteriales</taxon>
        <taxon>Haloferacaceae</taxon>
        <taxon>Halogeometricum</taxon>
    </lineage>
</organism>
<name>A0ABU2FYR1_9EURY</name>
<dbReference type="Proteomes" id="UP001254813">
    <property type="component" value="Unassembled WGS sequence"/>
</dbReference>
<keyword evidence="3" id="KW-1185">Reference proteome</keyword>
<protein>
    <submittedName>
        <fullName evidence="2">Uncharacterized protein</fullName>
    </submittedName>
</protein>
<dbReference type="EMBL" id="JAMQOQ010000001">
    <property type="protein sequence ID" value="MDS0293672.1"/>
    <property type="molecule type" value="Genomic_DNA"/>
</dbReference>
<reference evidence="2 3" key="1">
    <citation type="submission" date="2022-06" db="EMBL/GenBank/DDBJ databases">
        <title>Halogeometricum sp. a new haloarchaeum isolate from saline soil.</title>
        <authorList>
            <person name="Strakova D."/>
            <person name="Galisteo C."/>
            <person name="Sanchez-Porro C."/>
            <person name="Ventosa A."/>
        </authorList>
    </citation>
    <scope>NUCLEOTIDE SEQUENCE [LARGE SCALE GENOMIC DNA]</scope>
    <source>
        <strain evidence="3">S3BR25-2</strain>
    </source>
</reference>
<sequence length="156" mass="16768">MTERPRHRSRNRNRSRFGTRRSSADRAQLATPMVEVTVGLLFLLAVVAGFALAPVETDERRALDRTASDALAILVAEAPAGDGANRLAVACESPSSFDAEADALDSRLDAMLPNPLSYRLETPHGHVGLPRPTGVPTGRASVTTDGCTATLWVWYV</sequence>
<evidence type="ECO:0000313" key="3">
    <source>
        <dbReference type="Proteomes" id="UP001254813"/>
    </source>
</evidence>
<dbReference type="Pfam" id="PF23923">
    <property type="entry name" value="DUF7262"/>
    <property type="match status" value="1"/>
</dbReference>
<dbReference type="InterPro" id="IPR055686">
    <property type="entry name" value="DUF7262"/>
</dbReference>
<accession>A0ABU2FYR1</accession>
<comment type="caution">
    <text evidence="2">The sequence shown here is derived from an EMBL/GenBank/DDBJ whole genome shotgun (WGS) entry which is preliminary data.</text>
</comment>
<proteinExistence type="predicted"/>
<dbReference type="RefSeq" id="WP_310927482.1">
    <property type="nucleotide sequence ID" value="NZ_JAMQOQ010000001.1"/>
</dbReference>
<feature type="region of interest" description="Disordered" evidence="1">
    <location>
        <begin position="1"/>
        <end position="26"/>
    </location>
</feature>
<feature type="compositionally biased region" description="Basic residues" evidence="1">
    <location>
        <begin position="1"/>
        <end position="19"/>
    </location>
</feature>
<evidence type="ECO:0000313" key="2">
    <source>
        <dbReference type="EMBL" id="MDS0293672.1"/>
    </source>
</evidence>
<evidence type="ECO:0000256" key="1">
    <source>
        <dbReference type="SAM" id="MobiDB-lite"/>
    </source>
</evidence>
<gene>
    <name evidence="2" type="ORF">NDI79_05725</name>
</gene>